<accession>A0A8J6DTT2</accession>
<evidence type="ECO:0000313" key="2">
    <source>
        <dbReference type="Proteomes" id="UP000700334"/>
    </source>
</evidence>
<keyword evidence="2" id="KW-1185">Reference proteome</keyword>
<comment type="caution">
    <text evidence="1">The sequence shown here is derived from an EMBL/GenBank/DDBJ whole genome shotgun (WGS) entry which is preliminary data.</text>
</comment>
<proteinExistence type="predicted"/>
<protein>
    <submittedName>
        <fullName evidence="1">Uncharacterized protein</fullName>
    </submittedName>
</protein>
<feature type="non-terminal residue" evidence="1">
    <location>
        <position position="1"/>
    </location>
</feature>
<gene>
    <name evidence="1" type="ORF">J0S82_019872</name>
</gene>
<name>A0A8J6DTT2_GALPY</name>
<evidence type="ECO:0000313" key="1">
    <source>
        <dbReference type="EMBL" id="KAG8520521.1"/>
    </source>
</evidence>
<dbReference type="Proteomes" id="UP000700334">
    <property type="component" value="Unassembled WGS sequence"/>
</dbReference>
<dbReference type="AlphaFoldDB" id="A0A8J6DTT2"/>
<reference evidence="1" key="1">
    <citation type="journal article" date="2021" name="Evol. Appl.">
        <title>The genome of the Pyrenean desman and the effects of bottlenecks and inbreeding on the genomic landscape of an endangered species.</title>
        <authorList>
            <person name="Escoda L."/>
            <person name="Castresana J."/>
        </authorList>
    </citation>
    <scope>NUCLEOTIDE SEQUENCE</scope>
    <source>
        <strain evidence="1">IBE-C5619</strain>
    </source>
</reference>
<organism evidence="1 2">
    <name type="scientific">Galemys pyrenaicus</name>
    <name type="common">Iberian desman</name>
    <name type="synonym">Pyrenean desman</name>
    <dbReference type="NCBI Taxonomy" id="202257"/>
    <lineage>
        <taxon>Eukaryota</taxon>
        <taxon>Metazoa</taxon>
        <taxon>Chordata</taxon>
        <taxon>Craniata</taxon>
        <taxon>Vertebrata</taxon>
        <taxon>Euteleostomi</taxon>
        <taxon>Mammalia</taxon>
        <taxon>Eutheria</taxon>
        <taxon>Laurasiatheria</taxon>
        <taxon>Eulipotyphla</taxon>
        <taxon>Talpidae</taxon>
        <taxon>Galemys</taxon>
    </lineage>
</organism>
<dbReference type="EMBL" id="JAGFMF010011568">
    <property type="protein sequence ID" value="KAG8520521.1"/>
    <property type="molecule type" value="Genomic_DNA"/>
</dbReference>
<sequence length="50" mass="5675">MGSHEAGVDETIILHLPQILILREYSSGTWMRQSLFSIPCLLGPMRTDME</sequence>